<dbReference type="PROSITE" id="PS00622">
    <property type="entry name" value="HTH_LUXR_1"/>
    <property type="match status" value="1"/>
</dbReference>
<reference evidence="12" key="1">
    <citation type="submission" date="2023-11" db="EMBL/GenBank/DDBJ databases">
        <title>Genome Sequence of Bacillus pseudomycoides stain BUPM19.</title>
        <authorList>
            <person name="Farhat A."/>
        </authorList>
    </citation>
    <scope>NUCLEOTIDE SEQUENCE [LARGE SCALE GENOMIC DNA]</scope>
    <source>
        <strain evidence="12">BUPM19</strain>
    </source>
</reference>
<dbReference type="Proteomes" id="UP001291930">
    <property type="component" value="Unassembled WGS sequence"/>
</dbReference>
<comment type="caution">
    <text evidence="11">The sequence shown here is derived from an EMBL/GenBank/DDBJ whole genome shotgun (WGS) entry which is preliminary data.</text>
</comment>
<dbReference type="CDD" id="cd17535">
    <property type="entry name" value="REC_NarL-like"/>
    <property type="match status" value="1"/>
</dbReference>
<dbReference type="InterPro" id="IPR000792">
    <property type="entry name" value="Tscrpt_reg_LuxR_C"/>
</dbReference>
<evidence type="ECO:0000256" key="1">
    <source>
        <dbReference type="ARBA" id="ARBA00004496"/>
    </source>
</evidence>
<keyword evidence="2" id="KW-0963">Cytoplasm</keyword>
<dbReference type="PROSITE" id="PS50110">
    <property type="entry name" value="RESPONSE_REGULATORY"/>
    <property type="match status" value="1"/>
</dbReference>
<keyword evidence="12" id="KW-1185">Reference proteome</keyword>
<evidence type="ECO:0000313" key="12">
    <source>
        <dbReference type="Proteomes" id="UP001291930"/>
    </source>
</evidence>
<dbReference type="RefSeq" id="WP_374216678.1">
    <property type="nucleotide sequence ID" value="NZ_JAXOVW010000003.1"/>
</dbReference>
<dbReference type="PRINTS" id="PR00038">
    <property type="entry name" value="HTHLUXR"/>
</dbReference>
<dbReference type="Pfam" id="PF00196">
    <property type="entry name" value="GerE"/>
    <property type="match status" value="1"/>
</dbReference>
<dbReference type="Gene3D" id="1.10.10.10">
    <property type="entry name" value="Winged helix-like DNA-binding domain superfamily/Winged helix DNA-binding domain"/>
    <property type="match status" value="1"/>
</dbReference>
<dbReference type="SUPFAM" id="SSF52172">
    <property type="entry name" value="CheY-like"/>
    <property type="match status" value="1"/>
</dbReference>
<evidence type="ECO:0000256" key="3">
    <source>
        <dbReference type="ARBA" id="ARBA00022553"/>
    </source>
</evidence>
<dbReference type="InterPro" id="IPR039420">
    <property type="entry name" value="WalR-like"/>
</dbReference>
<dbReference type="InterPro" id="IPR001789">
    <property type="entry name" value="Sig_transdc_resp-reg_receiver"/>
</dbReference>
<evidence type="ECO:0000259" key="9">
    <source>
        <dbReference type="PROSITE" id="PS50043"/>
    </source>
</evidence>
<dbReference type="InterPro" id="IPR058245">
    <property type="entry name" value="NreC/VraR/RcsB-like_REC"/>
</dbReference>
<dbReference type="PANTHER" id="PTHR43214:SF1">
    <property type="entry name" value="TRANSCRIPTIONAL REGULATORY PROTEIN COMA"/>
    <property type="match status" value="1"/>
</dbReference>
<evidence type="ECO:0000313" key="11">
    <source>
        <dbReference type="EMBL" id="MDZ5606031.1"/>
    </source>
</evidence>
<feature type="domain" description="HTH luxR-type" evidence="9">
    <location>
        <begin position="145"/>
        <end position="210"/>
    </location>
</feature>
<keyword evidence="4" id="KW-0902">Two-component regulatory system</keyword>
<keyword evidence="3 8" id="KW-0597">Phosphoprotein</keyword>
<evidence type="ECO:0000256" key="7">
    <source>
        <dbReference type="ARBA" id="ARBA00023163"/>
    </source>
</evidence>
<sequence length="216" mass="24303">MIDLLLVDDHSVVGEGTKYLLEETGEIKVTYCISSLEALELIEAHNFDIYMLDLYMPGVNGLNLAKKIMQLDRNSKIIICTGFEISSLFNTFVESGILGCINKTATGMELITLIKAVLNGFTVLPLELYKQLRRTEPQGELDVCNDINNIVLTEREEKILIAISRGLKNREIANELLISQRSVEYSLTSIYKKLDANSRADALMKAEQHKLIHVQL</sequence>
<organism evidence="11 12">
    <name type="scientific">Bacillus bingmayongensis</name>
    <dbReference type="NCBI Taxonomy" id="1150157"/>
    <lineage>
        <taxon>Bacteria</taxon>
        <taxon>Bacillati</taxon>
        <taxon>Bacillota</taxon>
        <taxon>Bacilli</taxon>
        <taxon>Bacillales</taxon>
        <taxon>Bacillaceae</taxon>
        <taxon>Bacillus</taxon>
    </lineage>
</organism>
<gene>
    <name evidence="11" type="ORF">U2I54_02605</name>
</gene>
<name>A0ABU5JRG9_9BACI</name>
<dbReference type="InterPro" id="IPR036388">
    <property type="entry name" value="WH-like_DNA-bd_sf"/>
</dbReference>
<dbReference type="PROSITE" id="PS50043">
    <property type="entry name" value="HTH_LUXR_2"/>
    <property type="match status" value="1"/>
</dbReference>
<evidence type="ECO:0000256" key="4">
    <source>
        <dbReference type="ARBA" id="ARBA00023012"/>
    </source>
</evidence>
<evidence type="ECO:0000256" key="6">
    <source>
        <dbReference type="ARBA" id="ARBA00023125"/>
    </source>
</evidence>
<evidence type="ECO:0000256" key="2">
    <source>
        <dbReference type="ARBA" id="ARBA00022490"/>
    </source>
</evidence>
<comment type="subcellular location">
    <subcellularLocation>
        <location evidence="1">Cytoplasm</location>
    </subcellularLocation>
</comment>
<dbReference type="SUPFAM" id="SSF46894">
    <property type="entry name" value="C-terminal effector domain of the bipartite response regulators"/>
    <property type="match status" value="1"/>
</dbReference>
<dbReference type="InterPro" id="IPR016032">
    <property type="entry name" value="Sig_transdc_resp-reg_C-effctor"/>
</dbReference>
<dbReference type="SMART" id="SM00448">
    <property type="entry name" value="REC"/>
    <property type="match status" value="1"/>
</dbReference>
<evidence type="ECO:0000256" key="5">
    <source>
        <dbReference type="ARBA" id="ARBA00023015"/>
    </source>
</evidence>
<evidence type="ECO:0000259" key="10">
    <source>
        <dbReference type="PROSITE" id="PS50110"/>
    </source>
</evidence>
<dbReference type="Pfam" id="PF00072">
    <property type="entry name" value="Response_reg"/>
    <property type="match status" value="1"/>
</dbReference>
<keyword evidence="7" id="KW-0804">Transcription</keyword>
<protein>
    <submittedName>
        <fullName evidence="11">Response regulator transcription factor</fullName>
    </submittedName>
</protein>
<keyword evidence="6" id="KW-0238">DNA-binding</keyword>
<dbReference type="SMART" id="SM00421">
    <property type="entry name" value="HTH_LUXR"/>
    <property type="match status" value="1"/>
</dbReference>
<keyword evidence="5" id="KW-0805">Transcription regulation</keyword>
<feature type="domain" description="Response regulatory" evidence="10">
    <location>
        <begin position="3"/>
        <end position="118"/>
    </location>
</feature>
<dbReference type="CDD" id="cd06170">
    <property type="entry name" value="LuxR_C_like"/>
    <property type="match status" value="1"/>
</dbReference>
<evidence type="ECO:0000256" key="8">
    <source>
        <dbReference type="PROSITE-ProRule" id="PRU00169"/>
    </source>
</evidence>
<dbReference type="PANTHER" id="PTHR43214">
    <property type="entry name" value="TWO-COMPONENT RESPONSE REGULATOR"/>
    <property type="match status" value="1"/>
</dbReference>
<proteinExistence type="predicted"/>
<dbReference type="EMBL" id="JAXOVW010000003">
    <property type="protein sequence ID" value="MDZ5606031.1"/>
    <property type="molecule type" value="Genomic_DNA"/>
</dbReference>
<dbReference type="InterPro" id="IPR011006">
    <property type="entry name" value="CheY-like_superfamily"/>
</dbReference>
<feature type="modified residue" description="4-aspartylphosphate" evidence="8">
    <location>
        <position position="53"/>
    </location>
</feature>
<accession>A0ABU5JRG9</accession>
<dbReference type="Gene3D" id="3.40.50.2300">
    <property type="match status" value="1"/>
</dbReference>